<comment type="caution">
    <text evidence="2">The sequence shown here is derived from an EMBL/GenBank/DDBJ whole genome shotgun (WGS) entry which is preliminary data.</text>
</comment>
<feature type="region of interest" description="Disordered" evidence="1">
    <location>
        <begin position="28"/>
        <end position="54"/>
    </location>
</feature>
<proteinExistence type="predicted"/>
<dbReference type="EMBL" id="ASHM01002341">
    <property type="protein sequence ID" value="PNY08175.1"/>
    <property type="molecule type" value="Genomic_DNA"/>
</dbReference>
<evidence type="ECO:0000256" key="1">
    <source>
        <dbReference type="SAM" id="MobiDB-lite"/>
    </source>
</evidence>
<dbReference type="Proteomes" id="UP000236291">
    <property type="component" value="Unassembled WGS sequence"/>
</dbReference>
<accession>A0A2K3NYQ6</accession>
<evidence type="ECO:0000313" key="3">
    <source>
        <dbReference type="Proteomes" id="UP000236291"/>
    </source>
</evidence>
<sequence length="106" mass="11787">MKDAIIDILGEYKELACFRGELKEQHLGRTGKEQRLSETVKLPRGKASTAEPPVNNTCKWAEATSVTGVSLPELLNTDHRTGISFHSLHGVTVMLKNQTVSWVKQK</sequence>
<protein>
    <submittedName>
        <fullName evidence="2">Uncharacterized protein</fullName>
    </submittedName>
</protein>
<reference evidence="2 3" key="1">
    <citation type="journal article" date="2014" name="Am. J. Bot.">
        <title>Genome assembly and annotation for red clover (Trifolium pratense; Fabaceae).</title>
        <authorList>
            <person name="Istvanek J."/>
            <person name="Jaros M."/>
            <person name="Krenek A."/>
            <person name="Repkova J."/>
        </authorList>
    </citation>
    <scope>NUCLEOTIDE SEQUENCE [LARGE SCALE GENOMIC DNA]</scope>
    <source>
        <strain evidence="3">cv. Tatra</strain>
        <tissue evidence="2">Young leaves</tissue>
    </source>
</reference>
<evidence type="ECO:0000313" key="2">
    <source>
        <dbReference type="EMBL" id="PNY08175.1"/>
    </source>
</evidence>
<gene>
    <name evidence="2" type="ORF">L195_g004688</name>
</gene>
<feature type="compositionally biased region" description="Basic and acidic residues" evidence="1">
    <location>
        <begin position="28"/>
        <end position="38"/>
    </location>
</feature>
<organism evidence="2 3">
    <name type="scientific">Trifolium pratense</name>
    <name type="common">Red clover</name>
    <dbReference type="NCBI Taxonomy" id="57577"/>
    <lineage>
        <taxon>Eukaryota</taxon>
        <taxon>Viridiplantae</taxon>
        <taxon>Streptophyta</taxon>
        <taxon>Embryophyta</taxon>
        <taxon>Tracheophyta</taxon>
        <taxon>Spermatophyta</taxon>
        <taxon>Magnoliopsida</taxon>
        <taxon>eudicotyledons</taxon>
        <taxon>Gunneridae</taxon>
        <taxon>Pentapetalae</taxon>
        <taxon>rosids</taxon>
        <taxon>fabids</taxon>
        <taxon>Fabales</taxon>
        <taxon>Fabaceae</taxon>
        <taxon>Papilionoideae</taxon>
        <taxon>50 kb inversion clade</taxon>
        <taxon>NPAAA clade</taxon>
        <taxon>Hologalegina</taxon>
        <taxon>IRL clade</taxon>
        <taxon>Trifolieae</taxon>
        <taxon>Trifolium</taxon>
    </lineage>
</organism>
<name>A0A2K3NYQ6_TRIPR</name>
<dbReference type="AlphaFoldDB" id="A0A2K3NYQ6"/>
<reference evidence="2 3" key="2">
    <citation type="journal article" date="2017" name="Front. Plant Sci.">
        <title>Gene Classification and Mining of Molecular Markers Useful in Red Clover (Trifolium pratense) Breeding.</title>
        <authorList>
            <person name="Istvanek J."/>
            <person name="Dluhosova J."/>
            <person name="Dluhos P."/>
            <person name="Patkova L."/>
            <person name="Nedelnik J."/>
            <person name="Repkova J."/>
        </authorList>
    </citation>
    <scope>NUCLEOTIDE SEQUENCE [LARGE SCALE GENOMIC DNA]</scope>
    <source>
        <strain evidence="3">cv. Tatra</strain>
        <tissue evidence="2">Young leaves</tissue>
    </source>
</reference>